<proteinExistence type="predicted"/>
<evidence type="ECO:0000313" key="1">
    <source>
        <dbReference type="EMBL" id="ETZ05414.1"/>
    </source>
</evidence>
<name>A0A061JIZ3_9PROT</name>
<reference evidence="1 2" key="1">
    <citation type="journal article" date="2013" name="Genome Announc.">
        <title>Draft Genome Sequence of Holospora undulata Strain HU1, a Micronucleus-Specific Symbiont of the Ciliate Paramecium caudatum.</title>
        <authorList>
            <person name="Dohra H."/>
            <person name="Suzuki H."/>
            <person name="Suzuki T."/>
            <person name="Tanaka K."/>
            <person name="Fujishima M."/>
        </authorList>
    </citation>
    <scope>NUCLEOTIDE SEQUENCE [LARGE SCALE GENOMIC DNA]</scope>
    <source>
        <strain evidence="1 2">HU1</strain>
    </source>
</reference>
<dbReference type="EMBL" id="ARPM03000056">
    <property type="protein sequence ID" value="ETZ05414.1"/>
    <property type="molecule type" value="Genomic_DNA"/>
</dbReference>
<dbReference type="RefSeq" id="WP_024161331.1">
    <property type="nucleotide sequence ID" value="NZ_ARPM03000056.1"/>
</dbReference>
<organism evidence="1 2">
    <name type="scientific">Holospora undulata HU1</name>
    <dbReference type="NCBI Taxonomy" id="1321371"/>
    <lineage>
        <taxon>Bacteria</taxon>
        <taxon>Pseudomonadati</taxon>
        <taxon>Pseudomonadota</taxon>
        <taxon>Alphaproteobacteria</taxon>
        <taxon>Holosporales</taxon>
        <taxon>Holosporaceae</taxon>
        <taxon>Holospora</taxon>
    </lineage>
</organism>
<evidence type="ECO:0000313" key="2">
    <source>
        <dbReference type="Proteomes" id="UP000026922"/>
    </source>
</evidence>
<accession>A0A061JIZ3</accession>
<dbReference type="Proteomes" id="UP000026922">
    <property type="component" value="Unassembled WGS sequence"/>
</dbReference>
<keyword evidence="2" id="KW-1185">Reference proteome</keyword>
<sequence length="2379" mass="274618">MANPNAVLANPLPANPVANPNAVLANPNLVAAAGGAAVANHPILPVDLNPSTHMSPDVCGAGVPESHSTLPLTLAVNNEPGAFAHVSAPSILPAPLCSDDSSVPAAPINYLAPKHFDVSGISAASVLPAASINFPAASMYSDIPNEFITFVNISKVPLLFGISSAPGNLSAPVPRIFLDDFQKNLNLGNNWRKIFNGLLRIDFAKRLSSGGREFCASLANQFNNLRVCFEGGTFKLKQIVFSEGKETVIDCSSESFNAIVKALDKLSNPEQMKIFEEASRNNFEVFLKFLELKNISSDEFSEELKGNFARQFSNLRIFSENGVLTLKRRSIFGEQEVFIECSDKMFDLMVRALDSLDVSEQTKILEETFEDLRVFLRYLKAEKVNINDLPKELRIKIAKELFNLRTHSENGQEVLKRDYLGKGEKKLIECFDEEFLLMVRALDSLDVPEQTKILEETFEDLRVFLRYLKAEKVNINDLPKELRIKIAKELFNLRTHSENGQEVLKRDYLGKGEKKLIECFDEEFLLMVRALDSLEESRRILILEKVFKVFRVFEKYIDSIGGIEKLPKGLVKVLAKKLSGLKISSEREDFVQKPQKSGKENQKMACSEEQFVFIVKALERLDLPEQINILDDVFFSNFEIFQKYIDSKKEISNLNKELLTFFASKLVGLKISSEGKNPAQKMQKNGKENQKMACSEEQFVFIVKALERLDLPEQINILDDVFFSNFEIFQKYIDSKKEISNLNKELLTFFASKLVGLKISSEGKNPAQKMQKNGKENQKMACSEEQFVFIVKALERLDLPEQINVLDDVFFNNFEIFQKYIDSKKGVGNLNKKIIKNLANHIVYFSTYLEKGEPKLQWKKDEKKKNPKDTQIISRFIAEALKCMNNSDRIEVLECAADKDFEVFLRFLDLENISFVGSSDKLSNKVIEEFGKFKKENNGFQRKSILNGKELFIKCSEERFKLIFNLLNQIESSKLNKTLRDTFFMNFEIFEEYVNLKNGIVNLPKKLISELAKEFSSFSLCLENKVFKPKLKIVIEQKEKIIDNPKQKFDFIIETLRNVNASERIHILEEAASKDFEVFLSFPDLENISPGDFSYKVKSRFVEEFGNLKMGLENKESVIKRTVNIDDKRKNFISCSERIENLIFKFLKETSEFKGKEIEILKNTFFNNFEIFQKYLILKGGIANLDLRLLTVLAEEFRNLKIFIEKGGVKLKRNSFCVQGQKYVDCPEKIRDLVFEALSAVGQIKNLKLKQTKILEEALDKNFEVFLEYFLKSEEQFFFDNQKKSSDDEKNLSGKIIDKLAKESVNLRAVLENEVVVIKREVSVNDQKVLLDCSGKIFDFIVKSFKYLKKPKQKNILEDLANKDLEVCFKFLDLEGVNISDFSRDLRINFSKELSNLSLVLENGALVLKRKISINKKEIFINCSDKIFSVIREALAKLGDDKKRESLLEDTASKDFEVFLKFLDLEHVGVSTLSKNLKSKLGGQFCKLRGYLKDGKLALRRNVVINGQETVMECSDKQFKCIVDALEFLNKSDRIVILENVAKNNFEVFLKYANLEIICIDNFSLELKKILANQLSNLRVRLENGKLVLKQKIFIDQKEIEVDYSKEIFERIVSASEKWGKPDCTRILEAVSNSDFEVFLKFVELKNICIDDFSQDLKFKLATQLNTLMIRSENKNFVLKRKTVVDMNEVEVSCSEREFKHIVNALDQLEHSKSIEILKELFSRNFEVFQKYLEYKGGMKGLRKELILELAKEVYNLRTSSDSSNAMEGFIFKAVHTLGELGEEAKSEQIRILKELFSRNFEVFQKYLDSNEGMKGLHKELILELAKEVYNLRTSSDSSNAMEGFIFKAVHTLGELGEEAKSEQIRILKELFSGNFEVFQKCLQFNFSETLVENFKDLLEDKFLKLIVFPESMQISYFDLGESKQKIYCTEEMLNLIVNGIRKFSENKRIGVCERFLSINKGDRKNRCLFLENFFAEEMKVVNRNEKNIKYLTSLENDIFFRIACVEKEAPDFWNLLKERNPENFRKIVKNVKSEGIKEIKTFFEKNHNKNIEESKNNNQSCKKKQLNNDFKSAIKNAPGYCKKTQSSDVKSIKKVNETERKFNRAGGCCVSNLSFEVVKKSILQDLESSVDKIIEEFKVVKSANEESIEELKILQSTFKAKLNHFFVFSQKTIQNNDNISDDFSKYLRDRYGDNISEEIKKGQKFILETPNNMYQTLFEAVNQNVKSRKFKNFFTDRVRNFIQNSSFSDAPSVIKTFLENFFKENTKDKEGINNCVRSCFEIIDNNDTACQKYFKDMNEYDEFKNVLDENFRKFNKDYRYDFLQENEKSDLYAYFELERLFKNVFERFCNNTSPQSTSFENLKKDIVLTLIKINAYDE</sequence>
<comment type="caution">
    <text evidence="1">The sequence shown here is derived from an EMBL/GenBank/DDBJ whole genome shotgun (WGS) entry which is preliminary data.</text>
</comment>
<protein>
    <submittedName>
        <fullName evidence="1">Uncharacterized protein</fullName>
    </submittedName>
</protein>
<gene>
    <name evidence="1" type="ORF">K737_300144</name>
</gene>